<comment type="caution">
    <text evidence="1">The sequence shown here is derived from an EMBL/GenBank/DDBJ whole genome shotgun (WGS) entry which is preliminary data.</text>
</comment>
<reference evidence="1 2" key="1">
    <citation type="submission" date="2019-11" db="EMBL/GenBank/DDBJ databases">
        <title>Pedobacter sp. HMF7056 Genome sequencing and assembly.</title>
        <authorList>
            <person name="Kang H."/>
            <person name="Kim H."/>
            <person name="Joh K."/>
        </authorList>
    </citation>
    <scope>NUCLEOTIDE SEQUENCE [LARGE SCALE GENOMIC DNA]</scope>
    <source>
        <strain evidence="1 2">HMF7056</strain>
    </source>
</reference>
<name>A0A7K1Y099_9SPHI</name>
<evidence type="ECO:0000313" key="1">
    <source>
        <dbReference type="EMBL" id="MXV16498.1"/>
    </source>
</evidence>
<proteinExistence type="predicted"/>
<keyword evidence="2" id="KW-1185">Reference proteome</keyword>
<accession>A0A7K1Y099</accession>
<dbReference type="EMBL" id="WVHS01000003">
    <property type="protein sequence ID" value="MXV16498.1"/>
    <property type="molecule type" value="Genomic_DNA"/>
</dbReference>
<evidence type="ECO:0000313" key="2">
    <source>
        <dbReference type="Proteomes" id="UP000451233"/>
    </source>
</evidence>
<organism evidence="1 2">
    <name type="scientific">Hufsiella ginkgonis</name>
    <dbReference type="NCBI Taxonomy" id="2695274"/>
    <lineage>
        <taxon>Bacteria</taxon>
        <taxon>Pseudomonadati</taxon>
        <taxon>Bacteroidota</taxon>
        <taxon>Sphingobacteriia</taxon>
        <taxon>Sphingobacteriales</taxon>
        <taxon>Sphingobacteriaceae</taxon>
        <taxon>Hufsiella</taxon>
    </lineage>
</organism>
<protein>
    <submittedName>
        <fullName evidence="1">Uncharacterized protein</fullName>
    </submittedName>
</protein>
<dbReference type="RefSeq" id="WP_160907489.1">
    <property type="nucleotide sequence ID" value="NZ_WVHS01000003.1"/>
</dbReference>
<dbReference type="Proteomes" id="UP000451233">
    <property type="component" value="Unassembled WGS sequence"/>
</dbReference>
<dbReference type="AlphaFoldDB" id="A0A7K1Y099"/>
<gene>
    <name evidence="1" type="ORF">GS398_14400</name>
</gene>
<sequence length="741" mass="85629">MSVFQRLFLTVEGEYDAYPNYRSAKIHLTTGDPATESYKNLFITSPLFCPHKDGVSEKPLMEEGTKVIFMMVPSVFPTLNELITRFTLSNELWFSIGLANLVLFDNSKDGSVTQAIVSVLLDKENITAYEVWEIDKGRISLVNPPIVKNFSADKDVYHCGLAISEKVPLHIKFACSEYIISVDKFLTASKKFTPHYFSLHEKTVLAANDLVTDLAFLYQDELQSPSDALLSSLDAETKELAVQKLHDPSLRIGVDELINDWHGKLIQFNSSMSYIYSQTYSGTFPIFDHIGLVRRHSLLGIGSGVGALYELLSQLENVFFRLPFDELTTTLYFKTNCPPEYSNLIIDPSLFEARVWYDDVVKNTVVGTEVSHLSVSFPEDFFHRLSFFSGRLGFREYELSATAAIQVLVESHRLPWHIINYTHEVIHNHVRMILNQMFVDLKSWRPEEESKYLKHFTDIIEEILDADAQKRPITYFEFFIATIIKFVINAEVFGSLIAPSDSLKIVECQGSAERKTDYMMPDSLHLQNKLLWYYKDVTEIFVHVIDFCYIYKKQEEVYMMSIWASWSTIPAVVNDIKQYILRSLVIIGLQIEGSLQKRYTLVVEQFRSILMKLKSRDNNFMYNRIFSLLNQKEHYKDLQYRFYNCMIVGDLAYHFFVGKLETLLDNNDKNTLPVGNEDEFGVPALYYIQRNSFEGESIKSKVRFLLDQLIKEAYYEHNVARSDDLIEKTSAWLLLSLSSFK</sequence>